<evidence type="ECO:0000313" key="2">
    <source>
        <dbReference type="Proteomes" id="UP000887572"/>
    </source>
</evidence>
<proteinExistence type="predicted"/>
<keyword evidence="2" id="KW-1185">Reference proteome</keyword>
<feature type="compositionally biased region" description="Basic and acidic residues" evidence="1">
    <location>
        <begin position="14"/>
        <end position="28"/>
    </location>
</feature>
<name>A0A914I1Z9_GLORO</name>
<feature type="region of interest" description="Disordered" evidence="1">
    <location>
        <begin position="1"/>
        <end position="28"/>
    </location>
</feature>
<organism evidence="2 3">
    <name type="scientific">Globodera rostochiensis</name>
    <name type="common">Golden nematode worm</name>
    <name type="synonym">Heterodera rostochiensis</name>
    <dbReference type="NCBI Taxonomy" id="31243"/>
    <lineage>
        <taxon>Eukaryota</taxon>
        <taxon>Metazoa</taxon>
        <taxon>Ecdysozoa</taxon>
        <taxon>Nematoda</taxon>
        <taxon>Chromadorea</taxon>
        <taxon>Rhabditida</taxon>
        <taxon>Tylenchina</taxon>
        <taxon>Tylenchomorpha</taxon>
        <taxon>Tylenchoidea</taxon>
        <taxon>Heteroderidae</taxon>
        <taxon>Heteroderinae</taxon>
        <taxon>Globodera</taxon>
    </lineage>
</organism>
<feature type="compositionally biased region" description="Basic residues" evidence="1">
    <location>
        <begin position="1"/>
        <end position="13"/>
    </location>
</feature>
<dbReference type="AlphaFoldDB" id="A0A914I1Z9"/>
<sequence>MLKKGSVKRKRRMEGKEKRRDEGKDERGEEVMKAHVFLVTFEMFAVLQVERKDKATHLAMSMEQLTEKFDLQLQLLDIEFEPAEFIDIDSREWCAERVKDRGTYKVVGAHP</sequence>
<evidence type="ECO:0000313" key="3">
    <source>
        <dbReference type="WBParaSite" id="Gr19_v10_g5875.t2"/>
    </source>
</evidence>
<protein>
    <submittedName>
        <fullName evidence="3">Uncharacterized protein</fullName>
    </submittedName>
</protein>
<evidence type="ECO:0000256" key="1">
    <source>
        <dbReference type="SAM" id="MobiDB-lite"/>
    </source>
</evidence>
<reference evidence="3" key="1">
    <citation type="submission" date="2022-11" db="UniProtKB">
        <authorList>
            <consortium name="WormBaseParasite"/>
        </authorList>
    </citation>
    <scope>IDENTIFICATION</scope>
</reference>
<accession>A0A914I1Z9</accession>
<dbReference type="Proteomes" id="UP000887572">
    <property type="component" value="Unplaced"/>
</dbReference>
<dbReference type="WBParaSite" id="Gr19_v10_g5875.t2">
    <property type="protein sequence ID" value="Gr19_v10_g5875.t2"/>
    <property type="gene ID" value="Gr19_v10_g5875"/>
</dbReference>